<dbReference type="GO" id="GO:0040031">
    <property type="term" value="P:snRNA modification"/>
    <property type="evidence" value="ECO:0007669"/>
    <property type="project" value="TreeGrafter"/>
</dbReference>
<dbReference type="GO" id="GO:0032259">
    <property type="term" value="P:methylation"/>
    <property type="evidence" value="ECO:0007669"/>
    <property type="project" value="UniProtKB-KW"/>
</dbReference>
<dbReference type="SUPFAM" id="SSF53335">
    <property type="entry name" value="S-adenosyl-L-methionine-dependent methyltransferases"/>
    <property type="match status" value="1"/>
</dbReference>
<dbReference type="PANTHER" id="PTHR12315">
    <property type="entry name" value="BICOID-INTERACTING PROTEIN RELATED"/>
    <property type="match status" value="1"/>
</dbReference>
<dbReference type="GO" id="GO:0008173">
    <property type="term" value="F:RNA methyltransferase activity"/>
    <property type="evidence" value="ECO:0007669"/>
    <property type="project" value="UniProtKB-UniRule"/>
</dbReference>
<dbReference type="InterPro" id="IPR029063">
    <property type="entry name" value="SAM-dependent_MTases_sf"/>
</dbReference>
<proteinExistence type="inferred from homology"/>
<dbReference type="GO" id="GO:0017069">
    <property type="term" value="F:snRNA binding"/>
    <property type="evidence" value="ECO:0007669"/>
    <property type="project" value="TreeGrafter"/>
</dbReference>
<name>A0A6A4PFR4_LUPAL</name>
<dbReference type="InterPro" id="IPR010675">
    <property type="entry name" value="Bin3_C"/>
</dbReference>
<dbReference type="Proteomes" id="UP000447434">
    <property type="component" value="Chromosome 14"/>
</dbReference>
<evidence type="ECO:0000256" key="2">
    <source>
        <dbReference type="ARBA" id="ARBA00022603"/>
    </source>
</evidence>
<evidence type="ECO:0000313" key="9">
    <source>
        <dbReference type="EMBL" id="KAE9600327.1"/>
    </source>
</evidence>
<evidence type="ECO:0000256" key="6">
    <source>
        <dbReference type="RuleBase" id="RU367087"/>
    </source>
</evidence>
<dbReference type="InterPro" id="IPR024160">
    <property type="entry name" value="BIN3_SAM-bd_dom"/>
</dbReference>
<organism evidence="9 10">
    <name type="scientific">Lupinus albus</name>
    <name type="common">White lupine</name>
    <name type="synonym">Lupinus termis</name>
    <dbReference type="NCBI Taxonomy" id="3870"/>
    <lineage>
        <taxon>Eukaryota</taxon>
        <taxon>Viridiplantae</taxon>
        <taxon>Streptophyta</taxon>
        <taxon>Embryophyta</taxon>
        <taxon>Tracheophyta</taxon>
        <taxon>Spermatophyta</taxon>
        <taxon>Magnoliopsida</taxon>
        <taxon>eudicotyledons</taxon>
        <taxon>Gunneridae</taxon>
        <taxon>Pentapetalae</taxon>
        <taxon>rosids</taxon>
        <taxon>fabids</taxon>
        <taxon>Fabales</taxon>
        <taxon>Fabaceae</taxon>
        <taxon>Papilionoideae</taxon>
        <taxon>50 kb inversion clade</taxon>
        <taxon>genistoids sensu lato</taxon>
        <taxon>core genistoids</taxon>
        <taxon>Genisteae</taxon>
        <taxon>Lupinus</taxon>
    </lineage>
</organism>
<dbReference type="Pfam" id="PF06325">
    <property type="entry name" value="PrmA"/>
    <property type="match status" value="1"/>
</dbReference>
<evidence type="ECO:0000313" key="10">
    <source>
        <dbReference type="Proteomes" id="UP000447434"/>
    </source>
</evidence>
<dbReference type="CDD" id="cd02440">
    <property type="entry name" value="AdoMet_MTases"/>
    <property type="match status" value="1"/>
</dbReference>
<dbReference type="AlphaFoldDB" id="A0A6A4PFR4"/>
<comment type="similarity">
    <text evidence="1 6">Belongs to the methyltransferase superfamily.</text>
</comment>
<keyword evidence="2 6" id="KW-0489">Methyltransferase</keyword>
<evidence type="ECO:0000256" key="7">
    <source>
        <dbReference type="SAM" id="MobiDB-lite"/>
    </source>
</evidence>
<evidence type="ECO:0000256" key="4">
    <source>
        <dbReference type="ARBA" id="ARBA00022691"/>
    </source>
</evidence>
<feature type="region of interest" description="Disordered" evidence="7">
    <location>
        <begin position="1"/>
        <end position="26"/>
    </location>
</feature>
<evidence type="ECO:0000259" key="8">
    <source>
        <dbReference type="PROSITE" id="PS51515"/>
    </source>
</evidence>
<reference evidence="10" key="1">
    <citation type="journal article" date="2020" name="Nat. Commun.">
        <title>Genome sequence of the cluster root forming white lupin.</title>
        <authorList>
            <person name="Hufnagel B."/>
            <person name="Marques A."/>
            <person name="Soriano A."/>
            <person name="Marques L."/>
            <person name="Divol F."/>
            <person name="Doumas P."/>
            <person name="Sallet E."/>
            <person name="Mancinotti D."/>
            <person name="Carrere S."/>
            <person name="Marande W."/>
            <person name="Arribat S."/>
            <person name="Keller J."/>
            <person name="Huneau C."/>
            <person name="Blein T."/>
            <person name="Aime D."/>
            <person name="Laguerre M."/>
            <person name="Taylor J."/>
            <person name="Schubert V."/>
            <person name="Nelson M."/>
            <person name="Geu-Flores F."/>
            <person name="Crespi M."/>
            <person name="Gallardo-Guerrero K."/>
            <person name="Delaux P.-M."/>
            <person name="Salse J."/>
            <person name="Berges H."/>
            <person name="Guyot R."/>
            <person name="Gouzy J."/>
            <person name="Peret B."/>
        </authorList>
    </citation>
    <scope>NUCLEOTIDE SEQUENCE [LARGE SCALE GENOMIC DNA]</scope>
    <source>
        <strain evidence="10">cv. Amiga</strain>
    </source>
</reference>
<gene>
    <name evidence="9" type="ORF">Lalb_Chr14g0371731</name>
</gene>
<dbReference type="Gene3D" id="3.40.50.150">
    <property type="entry name" value="Vaccinia Virus protein VP39"/>
    <property type="match status" value="1"/>
</dbReference>
<comment type="caution">
    <text evidence="9">The sequence shown here is derived from an EMBL/GenBank/DDBJ whole genome shotgun (WGS) entry which is preliminary data.</text>
</comment>
<feature type="domain" description="Bin3-type SAM" evidence="8">
    <location>
        <begin position="49"/>
        <end position="293"/>
    </location>
</feature>
<dbReference type="PANTHER" id="PTHR12315:SF0">
    <property type="entry name" value="7SK SNRNA METHYLPHOSPHATE CAPPING ENZYME"/>
    <property type="match status" value="1"/>
</dbReference>
<dbReference type="GO" id="GO:0008171">
    <property type="term" value="F:O-methyltransferase activity"/>
    <property type="evidence" value="ECO:0007669"/>
    <property type="project" value="UniProtKB-UniRule"/>
</dbReference>
<dbReference type="PROSITE" id="PS51515">
    <property type="entry name" value="BIN3_SAM"/>
    <property type="match status" value="1"/>
</dbReference>
<dbReference type="EC" id="2.1.1.-" evidence="6"/>
<sequence length="293" mass="34004">MEEEGVVEGVKNNAEEDENKKEKKKRKNRCYGNYKHYYDSRNGGKFNDDPRLQIFKKEWFEDKDCLDVGCNSGIVTISIAKKFCCRSILGIDIDPDRVKDAKSNLRKAVKSICGEKKMRLEGSELKMLKQTQVNGNGILKGYEASVDLRKSVESKSDEGMNGEEIGRRNLGDIVSFKEENFVEAEYDPRQEHYDTIVCLSVTQWIHLNWGDDGLMTLFRKIRDLLRPGGLFVLEPQKWKSYRRKRRISETTILNYKNIKLRPEKFMRTLLEKVCIKFVTSISISLQILLTPDI</sequence>
<evidence type="ECO:0000256" key="5">
    <source>
        <dbReference type="PROSITE-ProRule" id="PRU00848"/>
    </source>
</evidence>
<protein>
    <recommendedName>
        <fullName evidence="6">RNA methyltransferase</fullName>
        <ecNumber evidence="6">2.1.1.-</ecNumber>
    </recommendedName>
</protein>
<keyword evidence="4 5" id="KW-0949">S-adenosyl-L-methionine</keyword>
<keyword evidence="3 6" id="KW-0808">Transferase</keyword>
<keyword evidence="10" id="KW-1185">Reference proteome</keyword>
<evidence type="ECO:0000256" key="3">
    <source>
        <dbReference type="ARBA" id="ARBA00022679"/>
    </source>
</evidence>
<dbReference type="EMBL" id="WOCE01000014">
    <property type="protein sequence ID" value="KAE9600327.1"/>
    <property type="molecule type" value="Genomic_DNA"/>
</dbReference>
<dbReference type="OrthoDB" id="10017101at2759"/>
<dbReference type="InterPro" id="IPR039772">
    <property type="entry name" value="Bin3-like"/>
</dbReference>
<accession>A0A6A4PFR4</accession>
<evidence type="ECO:0000256" key="1">
    <source>
        <dbReference type="ARBA" id="ARBA00008361"/>
    </source>
</evidence>
<dbReference type="Pfam" id="PF06859">
    <property type="entry name" value="Bin3"/>
    <property type="match status" value="1"/>
</dbReference>